<sequence length="191" mass="21190">MLIGYARVSTYDQSADLQIEALKAAGCQKIFTETASGARTDRPELQKAIEYLREGQDQLVVWKLDRLARSLLQLIETVNELHERKIGFRSLTENIDTSSSGGRLIFHIFSSIAEFERDLIRERTLAGLESARKKGRRGGRPKALDAAGVIQAQALLEKGDLTAKEIAARLGVSVPTLYRYVPASTLKEDDS</sequence>
<dbReference type="GO" id="GO:0015074">
    <property type="term" value="P:DNA integration"/>
    <property type="evidence" value="ECO:0007669"/>
    <property type="project" value="UniProtKB-KW"/>
</dbReference>
<feature type="active site" description="O-(5'-phospho-DNA)-serine intermediate" evidence="6 7">
    <location>
        <position position="9"/>
    </location>
</feature>
<evidence type="ECO:0000256" key="3">
    <source>
        <dbReference type="ARBA" id="ARBA00023100"/>
    </source>
</evidence>
<dbReference type="SMART" id="SM00857">
    <property type="entry name" value="Resolvase"/>
    <property type="match status" value="1"/>
</dbReference>
<dbReference type="InterPro" id="IPR036162">
    <property type="entry name" value="Resolvase-like_N_sf"/>
</dbReference>
<reference evidence="9 10" key="1">
    <citation type="submission" date="2020-05" db="EMBL/GenBank/DDBJ databases">
        <title>Draft Genome Sequence of Ochrobactrum soli Isolated from Stable Fly Gut.</title>
        <authorList>
            <person name="Pileggi M.T."/>
            <person name="Vazhakkala L.J."/>
            <person name="Wong C.N."/>
        </authorList>
    </citation>
    <scope>NUCLEOTIDE SEQUENCE [LARGE SCALE GENOMIC DNA]</scope>
    <source>
        <strain evidence="9 10">MTP-C0764</strain>
    </source>
</reference>
<dbReference type="SUPFAM" id="SSF53041">
    <property type="entry name" value="Resolvase-like"/>
    <property type="match status" value="1"/>
</dbReference>
<dbReference type="Gene3D" id="1.10.10.60">
    <property type="entry name" value="Homeodomain-like"/>
    <property type="match status" value="1"/>
</dbReference>
<dbReference type="RefSeq" id="WP_171319645.1">
    <property type="nucleotide sequence ID" value="NZ_JABFCY010000024.1"/>
</dbReference>
<feature type="domain" description="Resolvase/invertase-type recombinase catalytic" evidence="8">
    <location>
        <begin position="1"/>
        <end position="135"/>
    </location>
</feature>
<accession>A0A849KNR6</accession>
<keyword evidence="3" id="KW-0230">DNA invertase</keyword>
<dbReference type="CDD" id="cd03768">
    <property type="entry name" value="SR_ResInv"/>
    <property type="match status" value="1"/>
</dbReference>
<evidence type="ECO:0000256" key="2">
    <source>
        <dbReference type="ARBA" id="ARBA00022908"/>
    </source>
</evidence>
<name>A0A849KNR6_9HYPH</name>
<evidence type="ECO:0000259" key="8">
    <source>
        <dbReference type="PROSITE" id="PS51736"/>
    </source>
</evidence>
<keyword evidence="5" id="KW-0233">DNA recombination</keyword>
<dbReference type="InterPro" id="IPR009057">
    <property type="entry name" value="Homeodomain-like_sf"/>
</dbReference>
<organism evidence="9 10">
    <name type="scientific">Ochrobactrum soli</name>
    <dbReference type="NCBI Taxonomy" id="2448455"/>
    <lineage>
        <taxon>Bacteria</taxon>
        <taxon>Pseudomonadati</taxon>
        <taxon>Pseudomonadota</taxon>
        <taxon>Alphaproteobacteria</taxon>
        <taxon>Hyphomicrobiales</taxon>
        <taxon>Brucellaceae</taxon>
        <taxon>Brucella/Ochrobactrum group</taxon>
        <taxon>Ochrobactrum</taxon>
    </lineage>
</organism>
<evidence type="ECO:0000256" key="5">
    <source>
        <dbReference type="ARBA" id="ARBA00023172"/>
    </source>
</evidence>
<dbReference type="PANTHER" id="PTHR30461:SF2">
    <property type="entry name" value="SERINE RECOMBINASE PINE-RELATED"/>
    <property type="match status" value="1"/>
</dbReference>
<keyword evidence="4" id="KW-0238">DNA-binding</keyword>
<evidence type="ECO:0000256" key="6">
    <source>
        <dbReference type="PIRSR" id="PIRSR606118-50"/>
    </source>
</evidence>
<protein>
    <submittedName>
        <fullName evidence="9">Recombinase family protein</fullName>
    </submittedName>
</protein>
<comment type="similarity">
    <text evidence="1">Belongs to the site-specific recombinase resolvase family.</text>
</comment>
<dbReference type="PROSITE" id="PS51736">
    <property type="entry name" value="RECOMBINASES_3"/>
    <property type="match status" value="1"/>
</dbReference>
<dbReference type="GO" id="GO:0003677">
    <property type="term" value="F:DNA binding"/>
    <property type="evidence" value="ECO:0007669"/>
    <property type="project" value="UniProtKB-KW"/>
</dbReference>
<keyword evidence="2" id="KW-0229">DNA integration</keyword>
<comment type="caution">
    <text evidence="9">The sequence shown here is derived from an EMBL/GenBank/DDBJ whole genome shotgun (WGS) entry which is preliminary data.</text>
</comment>
<dbReference type="InterPro" id="IPR006119">
    <property type="entry name" value="Resolv_N"/>
</dbReference>
<dbReference type="InterPro" id="IPR006120">
    <property type="entry name" value="Resolvase_HTH_dom"/>
</dbReference>
<dbReference type="Pfam" id="PF02796">
    <property type="entry name" value="HTH_7"/>
    <property type="match status" value="1"/>
</dbReference>
<dbReference type="CDD" id="cd00569">
    <property type="entry name" value="HTH_Hin_like"/>
    <property type="match status" value="1"/>
</dbReference>
<dbReference type="InterPro" id="IPR006118">
    <property type="entry name" value="Recombinase_CS"/>
</dbReference>
<proteinExistence type="inferred from homology"/>
<dbReference type="PANTHER" id="PTHR30461">
    <property type="entry name" value="DNA-INVERTASE FROM LAMBDOID PROPHAGE"/>
    <property type="match status" value="1"/>
</dbReference>
<evidence type="ECO:0000313" key="9">
    <source>
        <dbReference type="EMBL" id="NNU63351.1"/>
    </source>
</evidence>
<evidence type="ECO:0000256" key="1">
    <source>
        <dbReference type="ARBA" id="ARBA00009913"/>
    </source>
</evidence>
<dbReference type="SUPFAM" id="SSF46689">
    <property type="entry name" value="Homeodomain-like"/>
    <property type="match status" value="1"/>
</dbReference>
<dbReference type="Proteomes" id="UP000574931">
    <property type="component" value="Unassembled WGS sequence"/>
</dbReference>
<dbReference type="PROSITE" id="PS00397">
    <property type="entry name" value="RECOMBINASES_1"/>
    <property type="match status" value="1"/>
</dbReference>
<evidence type="ECO:0000313" key="10">
    <source>
        <dbReference type="Proteomes" id="UP000574931"/>
    </source>
</evidence>
<evidence type="ECO:0000256" key="4">
    <source>
        <dbReference type="ARBA" id="ARBA00023125"/>
    </source>
</evidence>
<dbReference type="AlphaFoldDB" id="A0A849KNR6"/>
<dbReference type="EMBL" id="JABFCY010000024">
    <property type="protein sequence ID" value="NNU63351.1"/>
    <property type="molecule type" value="Genomic_DNA"/>
</dbReference>
<dbReference type="Pfam" id="PF00239">
    <property type="entry name" value="Resolvase"/>
    <property type="match status" value="1"/>
</dbReference>
<gene>
    <name evidence="9" type="ORF">HKX02_24290</name>
</gene>
<dbReference type="Gene3D" id="3.40.50.1390">
    <property type="entry name" value="Resolvase, N-terminal catalytic domain"/>
    <property type="match status" value="1"/>
</dbReference>
<dbReference type="GO" id="GO:0000150">
    <property type="term" value="F:DNA strand exchange activity"/>
    <property type="evidence" value="ECO:0007669"/>
    <property type="project" value="UniProtKB-KW"/>
</dbReference>
<dbReference type="InterPro" id="IPR050639">
    <property type="entry name" value="SSR_resolvase"/>
</dbReference>
<dbReference type="FunFam" id="3.40.50.1390:FF:000001">
    <property type="entry name" value="DNA recombinase"/>
    <property type="match status" value="1"/>
</dbReference>
<keyword evidence="10" id="KW-1185">Reference proteome</keyword>
<evidence type="ECO:0000256" key="7">
    <source>
        <dbReference type="PROSITE-ProRule" id="PRU10137"/>
    </source>
</evidence>